<dbReference type="Proteomes" id="UP000244336">
    <property type="component" value="Chromosome 9"/>
</dbReference>
<dbReference type="AlphaFoldDB" id="A0A2T7CH92"/>
<protein>
    <submittedName>
        <fullName evidence="2">Uncharacterized protein</fullName>
    </submittedName>
</protein>
<evidence type="ECO:0000313" key="3">
    <source>
        <dbReference type="Proteomes" id="UP000244336"/>
    </source>
</evidence>
<reference evidence="2 3" key="1">
    <citation type="submission" date="2018-04" db="EMBL/GenBank/DDBJ databases">
        <title>WGS assembly of Panicum hallii var. hallii HAL2.</title>
        <authorList>
            <person name="Lovell J."/>
            <person name="Jenkins J."/>
            <person name="Lowry D."/>
            <person name="Mamidi S."/>
            <person name="Sreedasyam A."/>
            <person name="Weng X."/>
            <person name="Barry K."/>
            <person name="Bonette J."/>
            <person name="Campitelli B."/>
            <person name="Daum C."/>
            <person name="Gordon S."/>
            <person name="Gould B."/>
            <person name="Lipzen A."/>
            <person name="MacQueen A."/>
            <person name="Palacio-Mejia J."/>
            <person name="Plott C."/>
            <person name="Shakirov E."/>
            <person name="Shu S."/>
            <person name="Yoshinaga Y."/>
            <person name="Zane M."/>
            <person name="Rokhsar D."/>
            <person name="Grimwood J."/>
            <person name="Schmutz J."/>
            <person name="Juenger T."/>
        </authorList>
    </citation>
    <scope>NUCLEOTIDE SEQUENCE [LARGE SCALE GENOMIC DNA]</scope>
    <source>
        <strain evidence="3">cv. HAL2</strain>
    </source>
</reference>
<dbReference type="Gramene" id="PUZ42704">
    <property type="protein sequence ID" value="PUZ42704"/>
    <property type="gene ID" value="GQ55_9G603200"/>
</dbReference>
<evidence type="ECO:0000256" key="1">
    <source>
        <dbReference type="SAM" id="MobiDB-lite"/>
    </source>
</evidence>
<gene>
    <name evidence="2" type="ORF">GQ55_9G603200</name>
</gene>
<accession>A0A2T7CH92</accession>
<sequence length="86" mass="9495">MEHRSMVDGFGPGFIPPNSTLLPSPIESPRKTMILSRTTKLPTNRSHGLMNHAPPQFLSKTVSVSLILSYIELSQLACLILSDCHH</sequence>
<dbReference type="EMBL" id="CM009757">
    <property type="protein sequence ID" value="PUZ42704.1"/>
    <property type="molecule type" value="Genomic_DNA"/>
</dbReference>
<organism evidence="2 3">
    <name type="scientific">Panicum hallii var. hallii</name>
    <dbReference type="NCBI Taxonomy" id="1504633"/>
    <lineage>
        <taxon>Eukaryota</taxon>
        <taxon>Viridiplantae</taxon>
        <taxon>Streptophyta</taxon>
        <taxon>Embryophyta</taxon>
        <taxon>Tracheophyta</taxon>
        <taxon>Spermatophyta</taxon>
        <taxon>Magnoliopsida</taxon>
        <taxon>Liliopsida</taxon>
        <taxon>Poales</taxon>
        <taxon>Poaceae</taxon>
        <taxon>PACMAD clade</taxon>
        <taxon>Panicoideae</taxon>
        <taxon>Panicodae</taxon>
        <taxon>Paniceae</taxon>
        <taxon>Panicinae</taxon>
        <taxon>Panicum</taxon>
        <taxon>Panicum sect. Panicum</taxon>
    </lineage>
</organism>
<proteinExistence type="predicted"/>
<keyword evidence="3" id="KW-1185">Reference proteome</keyword>
<feature type="region of interest" description="Disordered" evidence="1">
    <location>
        <begin position="1"/>
        <end position="26"/>
    </location>
</feature>
<evidence type="ECO:0000313" key="2">
    <source>
        <dbReference type="EMBL" id="PUZ42704.1"/>
    </source>
</evidence>
<name>A0A2T7CH92_9POAL</name>